<dbReference type="Proteomes" id="UP000198694">
    <property type="component" value="Unassembled WGS sequence"/>
</dbReference>
<dbReference type="InterPro" id="IPR029033">
    <property type="entry name" value="His_PPase_superfam"/>
</dbReference>
<dbReference type="OrthoDB" id="34197at2"/>
<proteinExistence type="predicted"/>
<organism evidence="1 2">
    <name type="scientific">Sediminibacillus albus</name>
    <dbReference type="NCBI Taxonomy" id="407036"/>
    <lineage>
        <taxon>Bacteria</taxon>
        <taxon>Bacillati</taxon>
        <taxon>Bacillota</taxon>
        <taxon>Bacilli</taxon>
        <taxon>Bacillales</taxon>
        <taxon>Bacillaceae</taxon>
        <taxon>Sediminibacillus</taxon>
    </lineage>
</organism>
<dbReference type="RefSeq" id="WP_093211449.1">
    <property type="nucleotide sequence ID" value="NZ_FNFL01000001.1"/>
</dbReference>
<dbReference type="Pfam" id="PF00300">
    <property type="entry name" value="His_Phos_1"/>
    <property type="match status" value="1"/>
</dbReference>
<evidence type="ECO:0000313" key="2">
    <source>
        <dbReference type="Proteomes" id="UP000198694"/>
    </source>
</evidence>
<sequence>MGNLILIKHSKPTISSSIPSCEWTLSEEGINKARLLATPLRNFLFNTVYSSIEPKAIETAEIIGKELNKQVDIRQGIHEHERHKHRKIYPEDQWKTIIREFFDYPNDLVFGQETAASAQKRFDSSVGKLLKDRPANEDIVIVAHGTVISLFIDEYNQVDVMEIWNSLGLPAYAVLDAESFRLYDIVNMNGKGSR</sequence>
<accession>A0A1G8WP80</accession>
<dbReference type="STRING" id="407036.SAMN05216243_0908"/>
<name>A0A1G8WP80_9BACI</name>
<dbReference type="CDD" id="cd07040">
    <property type="entry name" value="HP"/>
    <property type="match status" value="1"/>
</dbReference>
<dbReference type="Gene3D" id="3.40.50.1240">
    <property type="entry name" value="Phosphoglycerate mutase-like"/>
    <property type="match status" value="1"/>
</dbReference>
<gene>
    <name evidence="1" type="ORF">SAMN05216243_0908</name>
</gene>
<dbReference type="AlphaFoldDB" id="A0A1G8WP80"/>
<dbReference type="EMBL" id="FNFL01000001">
    <property type="protein sequence ID" value="SDJ79877.1"/>
    <property type="molecule type" value="Genomic_DNA"/>
</dbReference>
<reference evidence="1 2" key="1">
    <citation type="submission" date="2016-10" db="EMBL/GenBank/DDBJ databases">
        <authorList>
            <person name="de Groot N.N."/>
        </authorList>
    </citation>
    <scope>NUCLEOTIDE SEQUENCE [LARGE SCALE GENOMIC DNA]</scope>
    <source>
        <strain evidence="1 2">CGMCC 1.6502</strain>
    </source>
</reference>
<protein>
    <submittedName>
        <fullName evidence="1">Broad specificity phosphatase PhoE</fullName>
    </submittedName>
</protein>
<keyword evidence="2" id="KW-1185">Reference proteome</keyword>
<evidence type="ECO:0000313" key="1">
    <source>
        <dbReference type="EMBL" id="SDJ79877.1"/>
    </source>
</evidence>
<dbReference type="SUPFAM" id="SSF53254">
    <property type="entry name" value="Phosphoglycerate mutase-like"/>
    <property type="match status" value="1"/>
</dbReference>
<dbReference type="InterPro" id="IPR013078">
    <property type="entry name" value="His_Pase_superF_clade-1"/>
</dbReference>